<comment type="subcellular location">
    <subcellularLocation>
        <location evidence="18">Cell outer membrane</location>
        <topology evidence="18">Multi-pass membrane protein</topology>
    </subcellularLocation>
    <text evidence="18">One of the very few enzymes located there.</text>
</comment>
<comment type="caution">
    <text evidence="19">The sequence shown here is derived from an EMBL/GenBank/DDBJ whole genome shotgun (WGS) entry which is preliminary data.</text>
</comment>
<evidence type="ECO:0000256" key="2">
    <source>
        <dbReference type="ARBA" id="ARBA00001604"/>
    </source>
</evidence>
<evidence type="ECO:0000256" key="5">
    <source>
        <dbReference type="ARBA" id="ARBA00013179"/>
    </source>
</evidence>
<evidence type="ECO:0000256" key="10">
    <source>
        <dbReference type="ARBA" id="ARBA00022723"/>
    </source>
</evidence>
<dbReference type="PANTHER" id="PTHR40457">
    <property type="entry name" value="PHOSPHOLIPASE A1"/>
    <property type="match status" value="1"/>
</dbReference>
<evidence type="ECO:0000256" key="1">
    <source>
        <dbReference type="ARBA" id="ARBA00000111"/>
    </source>
</evidence>
<evidence type="ECO:0000256" key="13">
    <source>
        <dbReference type="ARBA" id="ARBA00022837"/>
    </source>
</evidence>
<dbReference type="PANTHER" id="PTHR40457:SF1">
    <property type="entry name" value="PHOSPHOLIPASE A1"/>
    <property type="match status" value="1"/>
</dbReference>
<comment type="cofactor">
    <cofactor evidence="18">
        <name>Ca(2+)</name>
        <dbReference type="ChEBI" id="CHEBI:29108"/>
    </cofactor>
    <text evidence="18">Binds 1 Ca(2+) ion per monomer. In the dimeric form the Ca(2+) is bound by different amino acids with binding of each Ca(2+) shared with ligands coming from each monomer. The Ca(2+) ion may have a role in catalysis.</text>
</comment>
<evidence type="ECO:0000256" key="18">
    <source>
        <dbReference type="RuleBase" id="RU366027"/>
    </source>
</evidence>
<keyword evidence="14 18" id="KW-0442">Lipid degradation</keyword>
<sequence length="277" mass="31698">MVDAFESETSYGGAGRESVDIAFSDRAEWVRDVVSDRLSLIPHKRNYVLPAVFRLDNLDETESPNGEFDDREVEFQFSVQVPLWSGAVGENSFVSLAYTNRSYWQAYSGSAPIRESNHEPELLVTWLSDWRLWGFDCVASQVGLSHQSNGEGGALSRGWNRVYGRFIFERDDYFFSLKPWYRIPEDRASDDNPHIERYLGNFEFDAGYRGDFFSTSVMVRNNLRSDNRGAVELRFTFPLGRNISGYLRYFNGYGESLINYDQSIQSVGIGVELARGL</sequence>
<comment type="similarity">
    <text evidence="3 18">Belongs to the phospholipase A1 family.</text>
</comment>
<dbReference type="Pfam" id="PF02253">
    <property type="entry name" value="PLA1"/>
    <property type="match status" value="1"/>
</dbReference>
<evidence type="ECO:0000313" key="19">
    <source>
        <dbReference type="EMBL" id="MFD2309173.1"/>
    </source>
</evidence>
<keyword evidence="9" id="KW-0812">Transmembrane</keyword>
<comment type="catalytic activity">
    <reaction evidence="2 18">
        <text>a 1,2-diacyl-sn-glycero-3-phosphocholine + H2O = a 1-acyl-sn-glycero-3-phosphocholine + a fatty acid + H(+)</text>
        <dbReference type="Rhea" id="RHEA:15801"/>
        <dbReference type="ChEBI" id="CHEBI:15377"/>
        <dbReference type="ChEBI" id="CHEBI:15378"/>
        <dbReference type="ChEBI" id="CHEBI:28868"/>
        <dbReference type="ChEBI" id="CHEBI:57643"/>
        <dbReference type="ChEBI" id="CHEBI:58168"/>
        <dbReference type="EC" id="3.1.1.4"/>
    </reaction>
</comment>
<evidence type="ECO:0000256" key="17">
    <source>
        <dbReference type="ARBA" id="ARBA00023237"/>
    </source>
</evidence>
<evidence type="ECO:0000256" key="6">
    <source>
        <dbReference type="ARBA" id="ARBA00013278"/>
    </source>
</evidence>
<evidence type="ECO:0000256" key="14">
    <source>
        <dbReference type="ARBA" id="ARBA00022963"/>
    </source>
</evidence>
<name>A0ABW5E6G4_9GAMM</name>
<keyword evidence="12 18" id="KW-0378">Hydrolase</keyword>
<keyword evidence="17 18" id="KW-0998">Cell outer membrane</keyword>
<evidence type="ECO:0000256" key="11">
    <source>
        <dbReference type="ARBA" id="ARBA00022729"/>
    </source>
</evidence>
<evidence type="ECO:0000256" key="9">
    <source>
        <dbReference type="ARBA" id="ARBA00022692"/>
    </source>
</evidence>
<evidence type="ECO:0000256" key="8">
    <source>
        <dbReference type="ARBA" id="ARBA00022452"/>
    </source>
</evidence>
<keyword evidence="13 18" id="KW-0106">Calcium</keyword>
<evidence type="ECO:0000256" key="7">
    <source>
        <dbReference type="ARBA" id="ARBA00021726"/>
    </source>
</evidence>
<dbReference type="Proteomes" id="UP001597425">
    <property type="component" value="Unassembled WGS sequence"/>
</dbReference>
<dbReference type="InterPro" id="IPR003187">
    <property type="entry name" value="PLipase_A1"/>
</dbReference>
<comment type="function">
    <text evidence="18">Hydrolysis of phosphatidylcholine with phospholipase A2 (EC 3.1.1.4) and phospholipase A1 (EC 3.1.1.32) activities.</text>
</comment>
<proteinExistence type="inferred from homology"/>
<evidence type="ECO:0000256" key="16">
    <source>
        <dbReference type="ARBA" id="ARBA00023136"/>
    </source>
</evidence>
<keyword evidence="15 18" id="KW-0443">Lipid metabolism</keyword>
<reference evidence="20" key="1">
    <citation type="journal article" date="2019" name="Int. J. Syst. Evol. Microbiol.">
        <title>The Global Catalogue of Microorganisms (GCM) 10K type strain sequencing project: providing services to taxonomists for standard genome sequencing and annotation.</title>
        <authorList>
            <consortium name="The Broad Institute Genomics Platform"/>
            <consortium name="The Broad Institute Genome Sequencing Center for Infectious Disease"/>
            <person name="Wu L."/>
            <person name="Ma J."/>
        </authorList>
    </citation>
    <scope>NUCLEOTIDE SEQUENCE [LARGE SCALE GENOMIC DNA]</scope>
    <source>
        <strain evidence="20">KCTC 12848</strain>
    </source>
</reference>
<evidence type="ECO:0000256" key="15">
    <source>
        <dbReference type="ARBA" id="ARBA00023098"/>
    </source>
</evidence>
<accession>A0ABW5E6G4</accession>
<gene>
    <name evidence="19" type="ORF">ACFSKX_01980</name>
</gene>
<evidence type="ECO:0000256" key="4">
    <source>
        <dbReference type="ARBA" id="ARBA00011702"/>
    </source>
</evidence>
<dbReference type="PRINTS" id="PR01486">
    <property type="entry name" value="PHPHLIPASEA1"/>
</dbReference>
<keyword evidence="11" id="KW-0732">Signal</keyword>
<dbReference type="EMBL" id="JBHUJD010000002">
    <property type="protein sequence ID" value="MFD2309173.1"/>
    <property type="molecule type" value="Genomic_DNA"/>
</dbReference>
<dbReference type="RefSeq" id="WP_265720518.1">
    <property type="nucleotide sequence ID" value="NZ_JAPIVK010000004.1"/>
</dbReference>
<protein>
    <recommendedName>
        <fullName evidence="7 18">Phospholipase A1</fullName>
        <ecNumber evidence="5 18">3.1.1.32</ecNumber>
        <ecNumber evidence="6 18">3.1.1.4</ecNumber>
    </recommendedName>
    <alternativeName>
        <fullName evidence="18">Phosphatidylcholine 1-acylhydrolase</fullName>
    </alternativeName>
</protein>
<comment type="catalytic activity">
    <reaction evidence="1 18">
        <text>a 1,2-diacyl-sn-glycero-3-phosphocholine + H2O = a 2-acyl-sn-glycero-3-phosphocholine + a fatty acid + H(+)</text>
        <dbReference type="Rhea" id="RHEA:18689"/>
        <dbReference type="ChEBI" id="CHEBI:15377"/>
        <dbReference type="ChEBI" id="CHEBI:15378"/>
        <dbReference type="ChEBI" id="CHEBI:28868"/>
        <dbReference type="ChEBI" id="CHEBI:57643"/>
        <dbReference type="ChEBI" id="CHEBI:57875"/>
        <dbReference type="EC" id="3.1.1.32"/>
    </reaction>
</comment>
<dbReference type="Gene3D" id="2.40.230.10">
    <property type="entry name" value="Phospholipase A1"/>
    <property type="match status" value="1"/>
</dbReference>
<keyword evidence="10 18" id="KW-0479">Metal-binding</keyword>
<keyword evidence="8" id="KW-1134">Transmembrane beta strand</keyword>
<keyword evidence="20" id="KW-1185">Reference proteome</keyword>
<dbReference type="EC" id="3.1.1.4" evidence="6 18"/>
<evidence type="ECO:0000256" key="12">
    <source>
        <dbReference type="ARBA" id="ARBA00022801"/>
    </source>
</evidence>
<comment type="subunit">
    <text evidence="4 18">Homodimer; dimerization is reversible, and the dimeric form is the active one.</text>
</comment>
<keyword evidence="16" id="KW-0472">Membrane</keyword>
<organism evidence="19 20">
    <name type="scientific">Microbulbifer halophilus</name>
    <dbReference type="NCBI Taxonomy" id="453963"/>
    <lineage>
        <taxon>Bacteria</taxon>
        <taxon>Pseudomonadati</taxon>
        <taxon>Pseudomonadota</taxon>
        <taxon>Gammaproteobacteria</taxon>
        <taxon>Cellvibrionales</taxon>
        <taxon>Microbulbiferaceae</taxon>
        <taxon>Microbulbifer</taxon>
    </lineage>
</organism>
<evidence type="ECO:0000256" key="3">
    <source>
        <dbReference type="ARBA" id="ARBA00010525"/>
    </source>
</evidence>
<dbReference type="InterPro" id="IPR036541">
    <property type="entry name" value="PLipase_A1_sf"/>
</dbReference>
<dbReference type="EC" id="3.1.1.32" evidence="5 18"/>
<evidence type="ECO:0000313" key="20">
    <source>
        <dbReference type="Proteomes" id="UP001597425"/>
    </source>
</evidence>
<dbReference type="SUPFAM" id="SSF56931">
    <property type="entry name" value="Outer membrane phospholipase A (OMPLA)"/>
    <property type="match status" value="1"/>
</dbReference>